<organism evidence="4 5">
    <name type="scientific">Desulfuribacillus alkaliarsenatis</name>
    <dbReference type="NCBI Taxonomy" id="766136"/>
    <lineage>
        <taxon>Bacteria</taxon>
        <taxon>Bacillati</taxon>
        <taxon>Bacillota</taxon>
        <taxon>Desulfuribacillia</taxon>
        <taxon>Desulfuribacillales</taxon>
        <taxon>Desulfuribacillaceae</taxon>
        <taxon>Desulfuribacillus</taxon>
    </lineage>
</organism>
<dbReference type="InterPro" id="IPR012338">
    <property type="entry name" value="Beta-lactam/transpept-like"/>
</dbReference>
<evidence type="ECO:0000256" key="2">
    <source>
        <dbReference type="SAM" id="SignalP"/>
    </source>
</evidence>
<accession>A0A1E5FZ19</accession>
<feature type="transmembrane region" description="Helical" evidence="1">
    <location>
        <begin position="535"/>
        <end position="554"/>
    </location>
</feature>
<dbReference type="InterPro" id="IPR050491">
    <property type="entry name" value="AmpC-like"/>
</dbReference>
<dbReference type="PANTHER" id="PTHR46825">
    <property type="entry name" value="D-ALANYL-D-ALANINE-CARBOXYPEPTIDASE/ENDOPEPTIDASE AMPH"/>
    <property type="match status" value="1"/>
</dbReference>
<dbReference type="Proteomes" id="UP000094296">
    <property type="component" value="Unassembled WGS sequence"/>
</dbReference>
<protein>
    <recommendedName>
        <fullName evidence="3">Beta-lactamase-related domain-containing protein</fullName>
    </recommendedName>
</protein>
<dbReference type="EMBL" id="MIJE01000035">
    <property type="protein sequence ID" value="OEF95687.1"/>
    <property type="molecule type" value="Genomic_DNA"/>
</dbReference>
<dbReference type="Pfam" id="PF00144">
    <property type="entry name" value="Beta-lactamase"/>
    <property type="match status" value="1"/>
</dbReference>
<feature type="signal peptide" evidence="2">
    <location>
        <begin position="1"/>
        <end position="28"/>
    </location>
</feature>
<comment type="caution">
    <text evidence="4">The sequence shown here is derived from an EMBL/GenBank/DDBJ whole genome shotgun (WGS) entry which is preliminary data.</text>
</comment>
<feature type="transmembrane region" description="Helical" evidence="1">
    <location>
        <begin position="578"/>
        <end position="600"/>
    </location>
</feature>
<dbReference type="AlphaFoldDB" id="A0A1E5FZ19"/>
<feature type="chain" id="PRO_5009176899" description="Beta-lactamase-related domain-containing protein" evidence="2">
    <location>
        <begin position="29"/>
        <end position="632"/>
    </location>
</feature>
<keyword evidence="5" id="KW-1185">Reference proteome</keyword>
<evidence type="ECO:0000313" key="4">
    <source>
        <dbReference type="EMBL" id="OEF95687.1"/>
    </source>
</evidence>
<dbReference type="OrthoDB" id="846150at2"/>
<dbReference type="PANTHER" id="PTHR46825:SF9">
    <property type="entry name" value="BETA-LACTAMASE-RELATED DOMAIN-CONTAINING PROTEIN"/>
    <property type="match status" value="1"/>
</dbReference>
<keyword evidence="2" id="KW-0732">Signal</keyword>
<name>A0A1E5FZ19_9FIRM</name>
<reference evidence="4 5" key="1">
    <citation type="submission" date="2016-09" db="EMBL/GenBank/DDBJ databases">
        <title>Draft genome sequence for the type strain of Desulfuribacillus alkaliarsenatis AHT28, an obligately anaerobic, sulfidogenic bacterium isolated from Russian soda lake sediments.</title>
        <authorList>
            <person name="Abin C.A."/>
            <person name="Hollibaugh J.T."/>
        </authorList>
    </citation>
    <scope>NUCLEOTIDE SEQUENCE [LARGE SCALE GENOMIC DNA]</scope>
    <source>
        <strain evidence="4 5">AHT28</strain>
    </source>
</reference>
<dbReference type="RefSeq" id="WP_069644253.1">
    <property type="nucleotide sequence ID" value="NZ_MIJE01000035.1"/>
</dbReference>
<dbReference type="Gene3D" id="3.40.710.10">
    <property type="entry name" value="DD-peptidase/beta-lactamase superfamily"/>
    <property type="match status" value="1"/>
</dbReference>
<evidence type="ECO:0000313" key="5">
    <source>
        <dbReference type="Proteomes" id="UP000094296"/>
    </source>
</evidence>
<feature type="transmembrane region" description="Helical" evidence="1">
    <location>
        <begin position="612"/>
        <end position="629"/>
    </location>
</feature>
<dbReference type="InterPro" id="IPR001466">
    <property type="entry name" value="Beta-lactam-related"/>
</dbReference>
<feature type="transmembrane region" description="Helical" evidence="1">
    <location>
        <begin position="489"/>
        <end position="515"/>
    </location>
</feature>
<sequence length="632" mass="70433">MLKVKKVMVRMLLIGLVLIFLQASSAVAESINKDDITVYLDEIIKAQIEEHNIPNSTVAVVIDGQVAFMKGYGYSDLDDLKAVDPANTIFRVGSTSKVFTWTAVMQLVEQGKIDLKADVNTYLDFKLNTSSVTMEHLLSHTAGFEDTITDLFAISEHHFLSLEEYLKKHVPAHIYPAGEVIAYSNYGTTLAGYIVERVSGMSFEQYVDEHILAPLGMGKSTFEQPLPVHLAPFMTKGYRYIDGEFVEGSFELMPAPAGGLSTTAADMAQFMLAHLQADDRILQPETYKQMHRQLYSQHPYVDGIAHGFIEQRVNGQRALAHGGSTMLFDSGMYLIPEQNIGIFYAYSGGNYLLHVELFQAFMDQYFPVDNMVVQESLIGAKERAKQYVGEYHPNRRNISTDEKILALVMGPMTVKADVDGSLLVSNMMETNRFVEIEPGIYRNTREGMSMDPYGQFRTIVFDTTPYGELLLVTDGVMSYTKAAWNETTVFTLGTILISIMILIGSLIYWVAAFIVRKVKGNNTQETTRLAVIGRLVAIAFAVLVLAFLLSFLAGSEMDPVYQLPVSAFDPAPTSLLDLIRPIMLVVIGIALIGFMVLIWFKKQGSLGARIHYTVFTGAAILLIWVLNNWNLL</sequence>
<feature type="domain" description="Beta-lactamase-related" evidence="3">
    <location>
        <begin position="40"/>
        <end position="346"/>
    </location>
</feature>
<proteinExistence type="predicted"/>
<dbReference type="STRING" id="766136.BHF68_11310"/>
<dbReference type="SUPFAM" id="SSF56601">
    <property type="entry name" value="beta-lactamase/transpeptidase-like"/>
    <property type="match status" value="1"/>
</dbReference>
<keyword evidence="1" id="KW-1133">Transmembrane helix</keyword>
<keyword evidence="1" id="KW-0472">Membrane</keyword>
<gene>
    <name evidence="4" type="ORF">BHF68_11310</name>
</gene>
<evidence type="ECO:0000259" key="3">
    <source>
        <dbReference type="Pfam" id="PF00144"/>
    </source>
</evidence>
<keyword evidence="1" id="KW-0812">Transmembrane</keyword>
<evidence type="ECO:0000256" key="1">
    <source>
        <dbReference type="SAM" id="Phobius"/>
    </source>
</evidence>